<gene>
    <name evidence="2" type="ORF">PHMEG_00040480</name>
</gene>
<organism evidence="2 3">
    <name type="scientific">Phytophthora megakarya</name>
    <dbReference type="NCBI Taxonomy" id="4795"/>
    <lineage>
        <taxon>Eukaryota</taxon>
        <taxon>Sar</taxon>
        <taxon>Stramenopiles</taxon>
        <taxon>Oomycota</taxon>
        <taxon>Peronosporomycetes</taxon>
        <taxon>Peronosporales</taxon>
        <taxon>Peronosporaceae</taxon>
        <taxon>Phytophthora</taxon>
    </lineage>
</organism>
<protein>
    <submittedName>
        <fullName evidence="2">Uncharacterized protein</fullName>
    </submittedName>
</protein>
<evidence type="ECO:0000313" key="2">
    <source>
        <dbReference type="EMBL" id="OWY91091.1"/>
    </source>
</evidence>
<proteinExistence type="predicted"/>
<evidence type="ECO:0000313" key="3">
    <source>
        <dbReference type="Proteomes" id="UP000198211"/>
    </source>
</evidence>
<accession>A0A225UDQ9</accession>
<comment type="caution">
    <text evidence="2">The sequence shown here is derived from an EMBL/GenBank/DDBJ whole genome shotgun (WGS) entry which is preliminary data.</text>
</comment>
<dbReference type="EMBL" id="NBNE01021111">
    <property type="protein sequence ID" value="OWY91091.1"/>
    <property type="molecule type" value="Genomic_DNA"/>
</dbReference>
<name>A0A225UDQ9_9STRA</name>
<feature type="region of interest" description="Disordered" evidence="1">
    <location>
        <begin position="1"/>
        <end position="86"/>
    </location>
</feature>
<reference evidence="3" key="1">
    <citation type="submission" date="2017-03" db="EMBL/GenBank/DDBJ databases">
        <title>Phytopthora megakarya and P. palmivora, two closely related causual agents of cacao black pod achieved similar genome size and gene model numbers by different mechanisms.</title>
        <authorList>
            <person name="Ali S."/>
            <person name="Shao J."/>
            <person name="Larry D.J."/>
            <person name="Kronmiller B."/>
            <person name="Shen D."/>
            <person name="Strem M.D."/>
            <person name="Melnick R.L."/>
            <person name="Guiltinan M.J."/>
            <person name="Tyler B.M."/>
            <person name="Meinhardt L.W."/>
            <person name="Bailey B.A."/>
        </authorList>
    </citation>
    <scope>NUCLEOTIDE SEQUENCE [LARGE SCALE GENOMIC DNA]</scope>
    <source>
        <strain evidence="3">zdho120</strain>
    </source>
</reference>
<feature type="compositionally biased region" description="Basic and acidic residues" evidence="1">
    <location>
        <begin position="12"/>
        <end position="21"/>
    </location>
</feature>
<keyword evidence="3" id="KW-1185">Reference proteome</keyword>
<sequence length="86" mass="9554">MVRVPGSSGDSGFHHLEEKPRIPLQTAPAVTGDLDENLDPYTTDKDTTKSKSNLSTKSAASTRSSKKRRSRPLGLSWRHLIHNRKT</sequence>
<dbReference type="AlphaFoldDB" id="A0A225UDQ9"/>
<feature type="compositionally biased region" description="Low complexity" evidence="1">
    <location>
        <begin position="50"/>
        <end position="63"/>
    </location>
</feature>
<dbReference type="Proteomes" id="UP000198211">
    <property type="component" value="Unassembled WGS sequence"/>
</dbReference>
<evidence type="ECO:0000256" key="1">
    <source>
        <dbReference type="SAM" id="MobiDB-lite"/>
    </source>
</evidence>